<evidence type="ECO:0000259" key="4">
    <source>
        <dbReference type="PROSITE" id="PS01124"/>
    </source>
</evidence>
<dbReference type="SMART" id="SM00342">
    <property type="entry name" value="HTH_ARAC"/>
    <property type="match status" value="1"/>
</dbReference>
<dbReference type="GO" id="GO:0043565">
    <property type="term" value="F:sequence-specific DNA binding"/>
    <property type="evidence" value="ECO:0007669"/>
    <property type="project" value="InterPro"/>
</dbReference>
<keyword evidence="3" id="KW-0804">Transcription</keyword>
<evidence type="ECO:0000313" key="6">
    <source>
        <dbReference type="Proteomes" id="UP000019102"/>
    </source>
</evidence>
<dbReference type="PROSITE" id="PS00041">
    <property type="entry name" value="HTH_ARAC_FAMILY_1"/>
    <property type="match status" value="1"/>
</dbReference>
<evidence type="ECO:0000256" key="3">
    <source>
        <dbReference type="ARBA" id="ARBA00023163"/>
    </source>
</evidence>
<dbReference type="InterPro" id="IPR009057">
    <property type="entry name" value="Homeodomain-like_sf"/>
</dbReference>
<dbReference type="PANTHER" id="PTHR43280">
    <property type="entry name" value="ARAC-FAMILY TRANSCRIPTIONAL REGULATOR"/>
    <property type="match status" value="1"/>
</dbReference>
<dbReference type="PANTHER" id="PTHR43280:SF2">
    <property type="entry name" value="HTH-TYPE TRANSCRIPTIONAL REGULATOR EXSA"/>
    <property type="match status" value="1"/>
</dbReference>
<accession>W4VPW4</accession>
<proteinExistence type="predicted"/>
<dbReference type="Proteomes" id="UP000019102">
    <property type="component" value="Unassembled WGS sequence"/>
</dbReference>
<comment type="caution">
    <text evidence="5">The sequence shown here is derived from an EMBL/GenBank/DDBJ whole genome shotgun (WGS) entry which is preliminary data.</text>
</comment>
<gene>
    <name evidence="5" type="ORF">JCM21714_4464</name>
</gene>
<dbReference type="Gene3D" id="1.10.10.60">
    <property type="entry name" value="Homeodomain-like"/>
    <property type="match status" value="2"/>
</dbReference>
<evidence type="ECO:0000313" key="5">
    <source>
        <dbReference type="EMBL" id="GAE95247.1"/>
    </source>
</evidence>
<dbReference type="eggNOG" id="COG2207">
    <property type="taxonomic scope" value="Bacteria"/>
</dbReference>
<keyword evidence="2" id="KW-0238">DNA-binding</keyword>
<evidence type="ECO:0000256" key="1">
    <source>
        <dbReference type="ARBA" id="ARBA00023015"/>
    </source>
</evidence>
<dbReference type="GO" id="GO:0003700">
    <property type="term" value="F:DNA-binding transcription factor activity"/>
    <property type="evidence" value="ECO:0007669"/>
    <property type="project" value="InterPro"/>
</dbReference>
<reference evidence="5 6" key="1">
    <citation type="journal article" date="2014" name="Genome Announc.">
        <title>Draft Genome Sequence of the Boron-Tolerant and Moderately Halotolerant Bacterium Gracilibacillus boraciitolerans JCM 21714T.</title>
        <authorList>
            <person name="Ahmed I."/>
            <person name="Oshima K."/>
            <person name="Suda W."/>
            <person name="Kitamura K."/>
            <person name="Iida T."/>
            <person name="Ohmori Y."/>
            <person name="Fujiwara T."/>
            <person name="Hattori M."/>
            <person name="Ohkuma M."/>
        </authorList>
    </citation>
    <scope>NUCLEOTIDE SEQUENCE [LARGE SCALE GENOMIC DNA]</scope>
    <source>
        <strain evidence="5 6">JCM 21714</strain>
    </source>
</reference>
<dbReference type="AlphaFoldDB" id="W4VPW4"/>
<dbReference type="EMBL" id="BAVS01000045">
    <property type="protein sequence ID" value="GAE95247.1"/>
    <property type="molecule type" value="Genomic_DNA"/>
</dbReference>
<keyword evidence="1" id="KW-0805">Transcription regulation</keyword>
<dbReference type="STRING" id="1298598.JCM21714_4464"/>
<sequence>MLEYANSIILIGLRWWQGGVSNQKSSNVSLLKLADLALLEEEIYRRLYYLMNLYREKVIFTASSKIERALSYIQHNLHRVISLQEVAEHVQWNQNYFSEMFKKEIGMTYVEYVKQQRIKRAQELLRNSSDMRISDVARQVGYEDVKYFSQIFKAATGLTPPSKFQKR</sequence>
<protein>
    <submittedName>
        <fullName evidence="5">Two-component response regulator</fullName>
    </submittedName>
</protein>
<name>W4VPW4_9BACI</name>
<dbReference type="InterPro" id="IPR018060">
    <property type="entry name" value="HTH_AraC"/>
</dbReference>
<dbReference type="PROSITE" id="PS01124">
    <property type="entry name" value="HTH_ARAC_FAMILY_2"/>
    <property type="match status" value="1"/>
</dbReference>
<evidence type="ECO:0000256" key="2">
    <source>
        <dbReference type="ARBA" id="ARBA00023125"/>
    </source>
</evidence>
<feature type="domain" description="HTH araC/xylS-type" evidence="4">
    <location>
        <begin position="67"/>
        <end position="166"/>
    </location>
</feature>
<organism evidence="5 6">
    <name type="scientific">Gracilibacillus boraciitolerans JCM 21714</name>
    <dbReference type="NCBI Taxonomy" id="1298598"/>
    <lineage>
        <taxon>Bacteria</taxon>
        <taxon>Bacillati</taxon>
        <taxon>Bacillota</taxon>
        <taxon>Bacilli</taxon>
        <taxon>Bacillales</taxon>
        <taxon>Bacillaceae</taxon>
        <taxon>Gracilibacillus</taxon>
    </lineage>
</organism>
<dbReference type="SUPFAM" id="SSF46689">
    <property type="entry name" value="Homeodomain-like"/>
    <property type="match status" value="2"/>
</dbReference>
<dbReference type="InterPro" id="IPR018062">
    <property type="entry name" value="HTH_AraC-typ_CS"/>
</dbReference>
<dbReference type="Pfam" id="PF12833">
    <property type="entry name" value="HTH_18"/>
    <property type="match status" value="1"/>
</dbReference>
<keyword evidence="6" id="KW-1185">Reference proteome</keyword>